<accession>A0ABQ5GPZ8</accession>
<dbReference type="Proteomes" id="UP001151760">
    <property type="component" value="Unassembled WGS sequence"/>
</dbReference>
<keyword evidence="2" id="KW-1185">Reference proteome</keyword>
<evidence type="ECO:0000313" key="2">
    <source>
        <dbReference type="Proteomes" id="UP001151760"/>
    </source>
</evidence>
<evidence type="ECO:0000313" key="1">
    <source>
        <dbReference type="EMBL" id="GJT77299.1"/>
    </source>
</evidence>
<comment type="caution">
    <text evidence="1">The sequence shown here is derived from an EMBL/GenBank/DDBJ whole genome shotgun (WGS) entry which is preliminary data.</text>
</comment>
<gene>
    <name evidence="1" type="ORF">Tco_1044024</name>
</gene>
<reference evidence="1" key="2">
    <citation type="submission" date="2022-01" db="EMBL/GenBank/DDBJ databases">
        <authorList>
            <person name="Yamashiro T."/>
            <person name="Shiraishi A."/>
            <person name="Satake H."/>
            <person name="Nakayama K."/>
        </authorList>
    </citation>
    <scope>NUCLEOTIDE SEQUENCE</scope>
</reference>
<reference evidence="1" key="1">
    <citation type="journal article" date="2022" name="Int. J. Mol. Sci.">
        <title>Draft Genome of Tanacetum Coccineum: Genomic Comparison of Closely Related Tanacetum-Family Plants.</title>
        <authorList>
            <person name="Yamashiro T."/>
            <person name="Shiraishi A."/>
            <person name="Nakayama K."/>
            <person name="Satake H."/>
        </authorList>
    </citation>
    <scope>NUCLEOTIDE SEQUENCE</scope>
</reference>
<protein>
    <submittedName>
        <fullName evidence="1">Uncharacterized protein</fullName>
    </submittedName>
</protein>
<proteinExistence type="predicted"/>
<organism evidence="1 2">
    <name type="scientific">Tanacetum coccineum</name>
    <dbReference type="NCBI Taxonomy" id="301880"/>
    <lineage>
        <taxon>Eukaryota</taxon>
        <taxon>Viridiplantae</taxon>
        <taxon>Streptophyta</taxon>
        <taxon>Embryophyta</taxon>
        <taxon>Tracheophyta</taxon>
        <taxon>Spermatophyta</taxon>
        <taxon>Magnoliopsida</taxon>
        <taxon>eudicotyledons</taxon>
        <taxon>Gunneridae</taxon>
        <taxon>Pentapetalae</taxon>
        <taxon>asterids</taxon>
        <taxon>campanulids</taxon>
        <taxon>Asterales</taxon>
        <taxon>Asteraceae</taxon>
        <taxon>Asteroideae</taxon>
        <taxon>Anthemideae</taxon>
        <taxon>Anthemidinae</taxon>
        <taxon>Tanacetum</taxon>
    </lineage>
</organism>
<sequence>MAFSCCLRSIPIIYGILSIQLQSRVGTNSLSSLVLRHSSFLWVQSVRASPKGLSENWVEHIQIQEVFKLFFNGYHDLLDAYPSLRITIEKRFEKENVPLWA</sequence>
<dbReference type="EMBL" id="BQNB010018700">
    <property type="protein sequence ID" value="GJT77299.1"/>
    <property type="molecule type" value="Genomic_DNA"/>
</dbReference>
<name>A0ABQ5GPZ8_9ASTR</name>